<dbReference type="EC" id="4.2.3.4" evidence="10"/>
<keyword evidence="4" id="KW-0479">Metal-binding</keyword>
<dbReference type="Pfam" id="PF24621">
    <property type="entry name" value="DHQS_C"/>
    <property type="match status" value="1"/>
</dbReference>
<dbReference type="InterPro" id="IPR030963">
    <property type="entry name" value="DHQ_synth_fam"/>
</dbReference>
<feature type="domain" description="3-dehydroquinate synthase N-terminal" evidence="11">
    <location>
        <begin position="53"/>
        <end position="165"/>
    </location>
</feature>
<dbReference type="GO" id="GO:0003856">
    <property type="term" value="F:3-dehydroquinate synthase activity"/>
    <property type="evidence" value="ECO:0007669"/>
    <property type="project" value="UniProtKB-UniRule"/>
</dbReference>
<dbReference type="NCBIfam" id="TIGR01357">
    <property type="entry name" value="aroB"/>
    <property type="match status" value="1"/>
</dbReference>
<keyword evidence="9" id="KW-0170">Cobalt</keyword>
<keyword evidence="8" id="KW-0456">Lyase</keyword>
<evidence type="ECO:0000313" key="14">
    <source>
        <dbReference type="Proteomes" id="UP000179797"/>
    </source>
</evidence>
<dbReference type="PANTHER" id="PTHR43622">
    <property type="entry name" value="3-DEHYDROQUINATE SYNTHASE"/>
    <property type="match status" value="1"/>
</dbReference>
<dbReference type="InterPro" id="IPR016037">
    <property type="entry name" value="DHQ_synth_AroB"/>
</dbReference>
<gene>
    <name evidence="13" type="ORF">NH26_05760</name>
</gene>
<evidence type="ECO:0000259" key="12">
    <source>
        <dbReference type="Pfam" id="PF24621"/>
    </source>
</evidence>
<evidence type="ECO:0000256" key="8">
    <source>
        <dbReference type="ARBA" id="ARBA00023239"/>
    </source>
</evidence>
<dbReference type="CDD" id="cd08195">
    <property type="entry name" value="DHQS"/>
    <property type="match status" value="1"/>
</dbReference>
<dbReference type="InterPro" id="IPR030960">
    <property type="entry name" value="DHQS/DOIS_N"/>
</dbReference>
<proteinExistence type="predicted"/>
<dbReference type="GO" id="GO:0009423">
    <property type="term" value="P:chorismate biosynthetic process"/>
    <property type="evidence" value="ECO:0007669"/>
    <property type="project" value="UniProtKB-UniRule"/>
</dbReference>
<keyword evidence="14" id="KW-1185">Reference proteome</keyword>
<dbReference type="SUPFAM" id="SSF56796">
    <property type="entry name" value="Dehydroquinate synthase-like"/>
    <property type="match status" value="1"/>
</dbReference>
<dbReference type="GO" id="GO:0005737">
    <property type="term" value="C:cytoplasm"/>
    <property type="evidence" value="ECO:0007669"/>
    <property type="project" value="InterPro"/>
</dbReference>
<dbReference type="PANTHER" id="PTHR43622:SF1">
    <property type="entry name" value="3-DEHYDROQUINATE SYNTHASE"/>
    <property type="match status" value="1"/>
</dbReference>
<keyword evidence="5" id="KW-0547">Nucleotide-binding</keyword>
<evidence type="ECO:0000256" key="7">
    <source>
        <dbReference type="ARBA" id="ARBA00023027"/>
    </source>
</evidence>
<dbReference type="InterPro" id="IPR056179">
    <property type="entry name" value="DHQS_C"/>
</dbReference>
<dbReference type="InterPro" id="IPR050071">
    <property type="entry name" value="Dehydroquinate_synthase"/>
</dbReference>
<protein>
    <recommendedName>
        <fullName evidence="10">3-dehydroquinate synthase</fullName>
        <ecNumber evidence="10">4.2.3.4</ecNumber>
    </recommendedName>
</protein>
<evidence type="ECO:0000256" key="3">
    <source>
        <dbReference type="ARBA" id="ARBA00003485"/>
    </source>
</evidence>
<evidence type="ECO:0000313" key="13">
    <source>
        <dbReference type="EMBL" id="OHX65893.1"/>
    </source>
</evidence>
<dbReference type="Proteomes" id="UP000179797">
    <property type="component" value="Unassembled WGS sequence"/>
</dbReference>
<evidence type="ECO:0000259" key="11">
    <source>
        <dbReference type="Pfam" id="PF01761"/>
    </source>
</evidence>
<dbReference type="Pfam" id="PF01761">
    <property type="entry name" value="DHQ_synthase"/>
    <property type="match status" value="1"/>
</dbReference>
<evidence type="ECO:0000256" key="4">
    <source>
        <dbReference type="ARBA" id="ARBA00022723"/>
    </source>
</evidence>
<organism evidence="13 14">
    <name type="scientific">Flammeovirga pacifica</name>
    <dbReference type="NCBI Taxonomy" id="915059"/>
    <lineage>
        <taxon>Bacteria</taxon>
        <taxon>Pseudomonadati</taxon>
        <taxon>Bacteroidota</taxon>
        <taxon>Cytophagia</taxon>
        <taxon>Cytophagales</taxon>
        <taxon>Flammeovirgaceae</taxon>
        <taxon>Flammeovirga</taxon>
    </lineage>
</organism>
<dbReference type="GO" id="GO:0046872">
    <property type="term" value="F:metal ion binding"/>
    <property type="evidence" value="ECO:0007669"/>
    <property type="project" value="UniProtKB-KW"/>
</dbReference>
<comment type="function">
    <text evidence="3">Catalyzes the conversion of 3-deoxy-D-arabino-heptulosonate 7-phosphate (DAHP) to dehydroquinate (DHQ).</text>
</comment>
<reference evidence="13 14" key="1">
    <citation type="journal article" date="2012" name="Int. J. Syst. Evol. Microbiol.">
        <title>Flammeovirga pacifica sp. nov., isolated from deep-sea sediment.</title>
        <authorList>
            <person name="Xu H."/>
            <person name="Fu Y."/>
            <person name="Yang N."/>
            <person name="Ding Z."/>
            <person name="Lai Q."/>
            <person name="Zeng R."/>
        </authorList>
    </citation>
    <scope>NUCLEOTIDE SEQUENCE [LARGE SCALE GENOMIC DNA]</scope>
    <source>
        <strain evidence="14">DSM 24597 / LMG 26175 / WPAGA1</strain>
    </source>
</reference>
<dbReference type="EMBL" id="JRYR02000001">
    <property type="protein sequence ID" value="OHX65893.1"/>
    <property type="molecule type" value="Genomic_DNA"/>
</dbReference>
<name>A0A1S1YY83_FLAPC</name>
<evidence type="ECO:0000256" key="6">
    <source>
        <dbReference type="ARBA" id="ARBA00022833"/>
    </source>
</evidence>
<comment type="cofactor">
    <cofactor evidence="1">
        <name>NAD(+)</name>
        <dbReference type="ChEBI" id="CHEBI:57540"/>
    </cofactor>
</comment>
<accession>A0A1S1YY83</accession>
<comment type="caution">
    <text evidence="13">The sequence shown here is derived from an EMBL/GenBank/DDBJ whole genome shotgun (WGS) entry which is preliminary data.</text>
</comment>
<dbReference type="AlphaFoldDB" id="A0A1S1YY83"/>
<dbReference type="GO" id="GO:0009073">
    <property type="term" value="P:aromatic amino acid family biosynthetic process"/>
    <property type="evidence" value="ECO:0007669"/>
    <property type="project" value="InterPro"/>
</dbReference>
<dbReference type="Gene3D" id="1.20.1090.10">
    <property type="entry name" value="Dehydroquinate synthase-like - alpha domain"/>
    <property type="match status" value="1"/>
</dbReference>
<keyword evidence="7" id="KW-0520">NAD</keyword>
<feature type="domain" description="3-dehydroquinate synthase C-terminal" evidence="12">
    <location>
        <begin position="167"/>
        <end position="308"/>
    </location>
</feature>
<comment type="cofactor">
    <cofactor evidence="2">
        <name>Co(2+)</name>
        <dbReference type="ChEBI" id="CHEBI:48828"/>
    </cofactor>
</comment>
<evidence type="ECO:0000256" key="10">
    <source>
        <dbReference type="NCBIfam" id="TIGR01357"/>
    </source>
</evidence>
<evidence type="ECO:0000256" key="5">
    <source>
        <dbReference type="ARBA" id="ARBA00022741"/>
    </source>
</evidence>
<dbReference type="PIRSF" id="PIRSF001455">
    <property type="entry name" value="DHQ_synth"/>
    <property type="match status" value="1"/>
</dbReference>
<dbReference type="STRING" id="915059.NH26_05760"/>
<evidence type="ECO:0000256" key="1">
    <source>
        <dbReference type="ARBA" id="ARBA00001911"/>
    </source>
</evidence>
<evidence type="ECO:0000256" key="9">
    <source>
        <dbReference type="ARBA" id="ARBA00023285"/>
    </source>
</evidence>
<dbReference type="Gene3D" id="3.40.50.1970">
    <property type="match status" value="1"/>
</dbReference>
<keyword evidence="6" id="KW-0862">Zinc</keyword>
<sequence>MMSINKVTFLESVDASTFEDLKGYTNLGVIVDENTKRDCYPIVKEFLPNHLLIEIESGEENKTLMTCQHIWQELTDAGFDRKAAVLDLGGGVIGDMGGFCASTYKRGIDFWQMPTTLLSQVDASVGGKLGIDFGKLKNHIGVFRVPNNVLIYPKFIQSLPANELRSGFAEVIKHCLIQDAEHWKTVSSKPLSDQDLEAIIPHSINIKDKVVTSDPTEKGLRKILNFGHTIGHAIESYLLDIPGRKLLHGEAIAVGMIAEAWLSTKFTGLSDEELKDIQKYILSVYGKVELLESDLEHLYAYLLQDKKNTGKKLSHSLLTKIGECTYDQFIEWEDIEKSIRYYMSL</sequence>
<evidence type="ECO:0000256" key="2">
    <source>
        <dbReference type="ARBA" id="ARBA00001941"/>
    </source>
</evidence>
<dbReference type="GO" id="GO:0000166">
    <property type="term" value="F:nucleotide binding"/>
    <property type="evidence" value="ECO:0007669"/>
    <property type="project" value="UniProtKB-KW"/>
</dbReference>